<feature type="region of interest" description="Disordered" evidence="3">
    <location>
        <begin position="1"/>
        <end position="28"/>
    </location>
</feature>
<keyword evidence="1" id="KW-0813">Transport</keyword>
<feature type="compositionally biased region" description="Basic and acidic residues" evidence="3">
    <location>
        <begin position="155"/>
        <end position="169"/>
    </location>
</feature>
<evidence type="ECO:0000313" key="7">
    <source>
        <dbReference type="EMBL" id="AIC85609.1"/>
    </source>
</evidence>
<reference evidence="6" key="1">
    <citation type="submission" date="2014-04" db="EMBL/GenBank/DDBJ databases">
        <title>Distribution and molecular identification of three distinct Polerovirus species in Thailand.</title>
        <authorList>
            <person name="Warin N."/>
            <person name="Cheewachaiwit S."/>
            <person name="Phuangrat B."/>
            <person name="Rakpratanporn S."/>
            <person name="Gajanandana O."/>
            <person name="Chatchawankanphanich O."/>
        </authorList>
    </citation>
    <scope>NUCLEOTIDE SEQUENCE</scope>
    <source>
        <strain evidence="4">LABYV-TH192</strain>
        <strain evidence="5">LABYV-TH213</strain>
        <strain evidence="6">LABYV-TH217</strain>
        <strain evidence="7">TH240</strain>
    </source>
</reference>
<dbReference type="EMBL" id="KJ767547">
    <property type="protein sequence ID" value="AIC85600.1"/>
    <property type="molecule type" value="Genomic_RNA"/>
</dbReference>
<proteinExistence type="predicted"/>
<evidence type="ECO:0000313" key="5">
    <source>
        <dbReference type="EMBL" id="AIC85600.1"/>
    </source>
</evidence>
<evidence type="ECO:0000256" key="3">
    <source>
        <dbReference type="SAM" id="MobiDB-lite"/>
    </source>
</evidence>
<gene>
    <name evidence="6" type="primary">MP</name>
</gene>
<dbReference type="InterPro" id="IPR001964">
    <property type="entry name" value="Luteo_VPG"/>
</dbReference>
<dbReference type="EMBL" id="KJ767550">
    <property type="protein sequence ID" value="AIC85609.1"/>
    <property type="molecule type" value="Genomic_RNA"/>
</dbReference>
<dbReference type="Pfam" id="PF01659">
    <property type="entry name" value="Luteo_Vpg"/>
    <property type="match status" value="1"/>
</dbReference>
<sequence length="198" mass="22154">MGHMLRIGHSGTGDVDNDEPREYGMSSHQAAVQSWSSLTYNPDVDEIDVIGEEEEAEFPEVQGLLKSSSLYYQTSRETQPGQSSSDHLCHRSQNLRQEYSSPTLAIRYHRSHSVFAPRRLLPTVAPSSISSIPLALQRNSTRSSIGSRYPTEPLKMLRGEGLRSEERSGTPRAQSNSGSYTKEMAKQKSLARSPSQWW</sequence>
<evidence type="ECO:0000313" key="6">
    <source>
        <dbReference type="EMBL" id="AIC85603.1"/>
    </source>
</evidence>
<name>A0A068BHA5_9VIRU</name>
<accession>A0A068BHA5</accession>
<evidence type="ECO:0000256" key="1">
    <source>
        <dbReference type="ARBA" id="ARBA00022448"/>
    </source>
</evidence>
<keyword evidence="2" id="KW-0916">Viral movement protein</keyword>
<protein>
    <submittedName>
        <fullName evidence="6">Movement protein</fullName>
    </submittedName>
</protein>
<organism evidence="6">
    <name type="scientific">Luffa aphid-borne yellows virus</name>
    <dbReference type="NCBI Taxonomy" id="1462682"/>
    <lineage>
        <taxon>Viruses</taxon>
        <taxon>Riboviria</taxon>
        <taxon>Orthornavirae</taxon>
        <taxon>Pisuviricota</taxon>
        <taxon>Pisoniviricetes</taxon>
        <taxon>Sobelivirales</taxon>
        <taxon>Solemoviridae</taxon>
        <taxon>Polerovirus</taxon>
        <taxon>Polerovirus LABYV</taxon>
    </lineage>
</organism>
<dbReference type="EMBL" id="KJ767546">
    <property type="protein sequence ID" value="AIC85595.1"/>
    <property type="molecule type" value="Genomic_RNA"/>
</dbReference>
<evidence type="ECO:0000313" key="4">
    <source>
        <dbReference type="EMBL" id="AIC85595.1"/>
    </source>
</evidence>
<dbReference type="GO" id="GO:0046740">
    <property type="term" value="P:transport of virus in host, cell to cell"/>
    <property type="evidence" value="ECO:0007669"/>
    <property type="project" value="UniProtKB-KW"/>
</dbReference>
<dbReference type="EMBL" id="KJ767548">
    <property type="protein sequence ID" value="AIC85603.1"/>
    <property type="molecule type" value="Genomic_RNA"/>
</dbReference>
<feature type="region of interest" description="Disordered" evidence="3">
    <location>
        <begin position="140"/>
        <end position="198"/>
    </location>
</feature>
<feature type="compositionally biased region" description="Polar residues" evidence="3">
    <location>
        <begin position="171"/>
        <end position="180"/>
    </location>
</feature>
<evidence type="ECO:0000256" key="2">
    <source>
        <dbReference type="ARBA" id="ARBA00023031"/>
    </source>
</evidence>